<dbReference type="Proteomes" id="UP001151088">
    <property type="component" value="Unassembled WGS sequence"/>
</dbReference>
<organism evidence="2 3">
    <name type="scientific">Ancylobacter mangrovi</name>
    <dbReference type="NCBI Taxonomy" id="2972472"/>
    <lineage>
        <taxon>Bacteria</taxon>
        <taxon>Pseudomonadati</taxon>
        <taxon>Pseudomonadota</taxon>
        <taxon>Alphaproteobacteria</taxon>
        <taxon>Hyphomicrobiales</taxon>
        <taxon>Xanthobacteraceae</taxon>
        <taxon>Ancylobacter</taxon>
    </lineage>
</organism>
<dbReference type="AlphaFoldDB" id="A0A9X2T3K4"/>
<gene>
    <name evidence="2" type="ORF">NVS89_19245</name>
</gene>
<keyword evidence="1" id="KW-1133">Transmembrane helix</keyword>
<keyword evidence="3" id="KW-1185">Reference proteome</keyword>
<reference evidence="2" key="1">
    <citation type="submission" date="2022-08" db="EMBL/GenBank/DDBJ databases">
        <authorList>
            <person name="Li F."/>
        </authorList>
    </citation>
    <scope>NUCLEOTIDE SEQUENCE</scope>
    <source>
        <strain evidence="2">MQZ15Z-1</strain>
    </source>
</reference>
<evidence type="ECO:0000256" key="1">
    <source>
        <dbReference type="SAM" id="Phobius"/>
    </source>
</evidence>
<comment type="caution">
    <text evidence="2">The sequence shown here is derived from an EMBL/GenBank/DDBJ whole genome shotgun (WGS) entry which is preliminary data.</text>
</comment>
<name>A0A9X2T3K4_9HYPH</name>
<dbReference type="RefSeq" id="WP_258734378.1">
    <property type="nucleotide sequence ID" value="NZ_JANTHY010000011.1"/>
</dbReference>
<keyword evidence="1" id="KW-0812">Transmembrane</keyword>
<evidence type="ECO:0000313" key="2">
    <source>
        <dbReference type="EMBL" id="MCS0497227.1"/>
    </source>
</evidence>
<evidence type="ECO:0000313" key="3">
    <source>
        <dbReference type="Proteomes" id="UP001151088"/>
    </source>
</evidence>
<feature type="transmembrane region" description="Helical" evidence="1">
    <location>
        <begin position="34"/>
        <end position="51"/>
    </location>
</feature>
<keyword evidence="1" id="KW-0472">Membrane</keyword>
<proteinExistence type="predicted"/>
<accession>A0A9X2T3K4</accession>
<protein>
    <submittedName>
        <fullName evidence="2">Uncharacterized protein</fullName>
    </submittedName>
</protein>
<dbReference type="EMBL" id="JANTHZ010000010">
    <property type="protein sequence ID" value="MCS0497227.1"/>
    <property type="molecule type" value="Genomic_DNA"/>
</dbReference>
<sequence>MPAVVKLTISLIVILAAAAGYALQAHLGQVGPKYAVVLLGIFMVVAMWLFPEVTRDEKRHR</sequence>